<proteinExistence type="predicted"/>
<accession>A0A0G0PN60</accession>
<dbReference type="AlphaFoldDB" id="A0A0G0PN60"/>
<comment type="caution">
    <text evidence="1">The sequence shown here is derived from an EMBL/GenBank/DDBJ whole genome shotgun (WGS) entry which is preliminary data.</text>
</comment>
<reference evidence="1 2" key="1">
    <citation type="journal article" date="2015" name="Nature">
        <title>rRNA introns, odd ribosomes, and small enigmatic genomes across a large radiation of phyla.</title>
        <authorList>
            <person name="Brown C.T."/>
            <person name="Hug L.A."/>
            <person name="Thomas B.C."/>
            <person name="Sharon I."/>
            <person name="Castelle C.J."/>
            <person name="Singh A."/>
            <person name="Wilkins M.J."/>
            <person name="Williams K.H."/>
            <person name="Banfield J.F."/>
        </authorList>
    </citation>
    <scope>NUCLEOTIDE SEQUENCE [LARGE SCALE GENOMIC DNA]</scope>
</reference>
<sequence length="48" mass="5447">MKTILIDAVDAFVVETEGTFKIFEEMHDLLETFSNTSHTTRKCLSILA</sequence>
<gene>
    <name evidence="1" type="ORF">UT16_C0031G0002</name>
</gene>
<protein>
    <submittedName>
        <fullName evidence="1">Uncharacterized protein</fullName>
    </submittedName>
</protein>
<evidence type="ECO:0000313" key="1">
    <source>
        <dbReference type="EMBL" id="KKQ90741.1"/>
    </source>
</evidence>
<evidence type="ECO:0000313" key="2">
    <source>
        <dbReference type="Proteomes" id="UP000034706"/>
    </source>
</evidence>
<dbReference type="EMBL" id="LBVT01000031">
    <property type="protein sequence ID" value="KKQ90741.1"/>
    <property type="molecule type" value="Genomic_DNA"/>
</dbReference>
<dbReference type="Proteomes" id="UP000034706">
    <property type="component" value="Unassembled WGS sequence"/>
</dbReference>
<name>A0A0G0PN60_9BACT</name>
<organism evidence="1 2">
    <name type="scientific">Candidatus Azambacteria bacterium GW2011_GWA2_39_10</name>
    <dbReference type="NCBI Taxonomy" id="1618611"/>
    <lineage>
        <taxon>Bacteria</taxon>
        <taxon>Candidatus Azamiibacteriota</taxon>
    </lineage>
</organism>